<evidence type="ECO:0000259" key="3">
    <source>
        <dbReference type="PROSITE" id="PS50110"/>
    </source>
</evidence>
<dbReference type="PANTHER" id="PTHR43156">
    <property type="entry name" value="STAGE II SPORULATION PROTEIN E-RELATED"/>
    <property type="match status" value="1"/>
</dbReference>
<evidence type="ECO:0000313" key="4">
    <source>
        <dbReference type="EMBL" id="MBO3743107.1"/>
    </source>
</evidence>
<protein>
    <submittedName>
        <fullName evidence="4">SpoIIE family protein phosphatase</fullName>
    </submittedName>
</protein>
<dbReference type="InterPro" id="IPR001789">
    <property type="entry name" value="Sig_transdc_resp-reg_receiver"/>
</dbReference>
<dbReference type="SUPFAM" id="SSF52172">
    <property type="entry name" value="CheY-like"/>
    <property type="match status" value="1"/>
</dbReference>
<dbReference type="SUPFAM" id="SSF81606">
    <property type="entry name" value="PP2C-like"/>
    <property type="match status" value="1"/>
</dbReference>
<dbReference type="Gene3D" id="3.40.50.2300">
    <property type="match status" value="1"/>
</dbReference>
<keyword evidence="2" id="KW-0597">Phosphoprotein</keyword>
<dbReference type="InterPro" id="IPR052016">
    <property type="entry name" value="Bact_Sigma-Reg"/>
</dbReference>
<evidence type="ECO:0000313" key="5">
    <source>
        <dbReference type="Proteomes" id="UP000679690"/>
    </source>
</evidence>
<name>A0ABS3UX21_9ACTN</name>
<gene>
    <name evidence="4" type="ORF">J5X75_36980</name>
</gene>
<dbReference type="EMBL" id="JAGFNS010000034">
    <property type="protein sequence ID" value="MBO3743107.1"/>
    <property type="molecule type" value="Genomic_DNA"/>
</dbReference>
<dbReference type="InterPro" id="IPR036457">
    <property type="entry name" value="PPM-type-like_dom_sf"/>
</dbReference>
<feature type="modified residue" description="4-aspartylphosphate" evidence="2">
    <location>
        <position position="52"/>
    </location>
</feature>
<evidence type="ECO:0000256" key="1">
    <source>
        <dbReference type="ARBA" id="ARBA00022801"/>
    </source>
</evidence>
<feature type="domain" description="Response regulatory" evidence="3">
    <location>
        <begin position="3"/>
        <end position="120"/>
    </location>
</feature>
<sequence length="554" mass="59268">MSTVMVVDDDPACRDFLRTLLGYRGHQTCEAADGGTALSLARRRPPDAVITDVMMPHLDGYELARLLRVQPATRHIPIVFSTAHYGHDEIEPMARACGVRDVIFKPAQPGMVLATIDALLGSGNAAEQAAGLAGPVEAAGGVPLGRQPADDLSDHWRDLATDCADRLAETHQLTRSGLWDVDPDSGVIVLSSGLCDLLGLPSARVPLEQLRQRVHPDDLARLLTIAGKVWRTGESDRTEIRVAAMDGVVHELIVSCRATAPGRRPGQPPRTMRGVAQDVTQIRHAQRAAQQTQAQWHAERRAADSFHRAVLPRELPAATGVELGAIYLAAPERLDIGTGWYDVQQVHGGRILLSVGEVAGHDQPAAAAIASILAALRAYAHEDPDPGRLLTRLNRLLIASLPGDTFATAVVAIYDPETGCLCLANAGHPVPLLLMPGEAGDPAVVALRREDPALGVFPDAEFSGQHLAMPAGTVLCAYTDGLTDRHSGPQVSDARRLPQVVARAFDELQADRSWQLPDAQEFAERIVREMLGGGSPDDDVCLAVLWVPGQAAGR</sequence>
<dbReference type="InterPro" id="IPR035965">
    <property type="entry name" value="PAS-like_dom_sf"/>
</dbReference>
<dbReference type="RefSeq" id="WP_208472259.1">
    <property type="nucleotide sequence ID" value="NZ_JAGFNS010000034.1"/>
</dbReference>
<dbReference type="SMART" id="SM00331">
    <property type="entry name" value="PP2C_SIG"/>
    <property type="match status" value="1"/>
</dbReference>
<organism evidence="4 5">
    <name type="scientific">Actinoplanes flavus</name>
    <dbReference type="NCBI Taxonomy" id="2820290"/>
    <lineage>
        <taxon>Bacteria</taxon>
        <taxon>Bacillati</taxon>
        <taxon>Actinomycetota</taxon>
        <taxon>Actinomycetes</taxon>
        <taxon>Micromonosporales</taxon>
        <taxon>Micromonosporaceae</taxon>
        <taxon>Actinoplanes</taxon>
    </lineage>
</organism>
<dbReference type="Gene3D" id="3.30.450.20">
    <property type="entry name" value="PAS domain"/>
    <property type="match status" value="1"/>
</dbReference>
<dbReference type="Gene3D" id="3.60.40.10">
    <property type="entry name" value="PPM-type phosphatase domain"/>
    <property type="match status" value="1"/>
</dbReference>
<comment type="caution">
    <text evidence="4">The sequence shown here is derived from an EMBL/GenBank/DDBJ whole genome shotgun (WGS) entry which is preliminary data.</text>
</comment>
<evidence type="ECO:0000256" key="2">
    <source>
        <dbReference type="PROSITE-ProRule" id="PRU00169"/>
    </source>
</evidence>
<dbReference type="Pfam" id="PF00072">
    <property type="entry name" value="Response_reg"/>
    <property type="match status" value="1"/>
</dbReference>
<dbReference type="PROSITE" id="PS50110">
    <property type="entry name" value="RESPONSE_REGULATORY"/>
    <property type="match status" value="1"/>
</dbReference>
<reference evidence="4 5" key="1">
    <citation type="submission" date="2021-03" db="EMBL/GenBank/DDBJ databases">
        <title>Actinoplanes flavus sp. nov., a novel actinomycete isolated from Coconut Palm rhizosphere soil.</title>
        <authorList>
            <person name="Luo X."/>
        </authorList>
    </citation>
    <scope>NUCLEOTIDE SEQUENCE [LARGE SCALE GENOMIC DNA]</scope>
    <source>
        <strain evidence="4 5">NEAU-H7</strain>
    </source>
</reference>
<keyword evidence="1" id="KW-0378">Hydrolase</keyword>
<dbReference type="InterPro" id="IPR001932">
    <property type="entry name" value="PPM-type_phosphatase-like_dom"/>
</dbReference>
<dbReference type="CDD" id="cd00130">
    <property type="entry name" value="PAS"/>
    <property type="match status" value="1"/>
</dbReference>
<dbReference type="InterPro" id="IPR011006">
    <property type="entry name" value="CheY-like_superfamily"/>
</dbReference>
<keyword evidence="5" id="KW-1185">Reference proteome</keyword>
<dbReference type="Pfam" id="PF07228">
    <property type="entry name" value="SpoIIE"/>
    <property type="match status" value="1"/>
</dbReference>
<accession>A0ABS3UX21</accession>
<dbReference type="SMART" id="SM00448">
    <property type="entry name" value="REC"/>
    <property type="match status" value="1"/>
</dbReference>
<dbReference type="PANTHER" id="PTHR43156:SF2">
    <property type="entry name" value="STAGE II SPORULATION PROTEIN E"/>
    <property type="match status" value="1"/>
</dbReference>
<dbReference type="SUPFAM" id="SSF55785">
    <property type="entry name" value="PYP-like sensor domain (PAS domain)"/>
    <property type="match status" value="1"/>
</dbReference>
<dbReference type="Proteomes" id="UP000679690">
    <property type="component" value="Unassembled WGS sequence"/>
</dbReference>
<dbReference type="InterPro" id="IPR000014">
    <property type="entry name" value="PAS"/>
</dbReference>
<proteinExistence type="predicted"/>